<dbReference type="Gene3D" id="1.20.1290.10">
    <property type="entry name" value="AhpD-like"/>
    <property type="match status" value="1"/>
</dbReference>
<evidence type="ECO:0000256" key="2">
    <source>
        <dbReference type="SAM" id="Phobius"/>
    </source>
</evidence>
<dbReference type="STRING" id="78410.A0A0P7AZ92"/>
<dbReference type="PANTHER" id="PTHR28180">
    <property type="entry name" value="CONSERVED MITOCHONDRIAL PROTEIN-RELATED"/>
    <property type="match status" value="1"/>
</dbReference>
<sequence length="640" mass="69359">MAELEFLSDFRLREGEDDVLKAQWYIVAASALTAACAGEQVAKLYQLVTQDLPVETRKLVQRRIKEALLKGSILYGVPRAAQGLGPLYRSLPEDEIDLFSPRTEKLKSKEYEQERAEKARRYFDVLWGPAAAEQQRARVLKFHPDHYLLNVKTNYELWISEDAILSNVETQMCTTALLICNNSPEQALWHVRGLLRHGATVKQARFAQDVGLAVASHFGAKTGDITMAEDVEFPSHSLAPNVQNPGNSWLLQETNPGRLARLGWPWRGLGAGHRDNGPRGQVPAPTKASACPPAAVIPRPSRFSTTRTILRILRILRILWAGYASGPSPHDPNPYIICQAASLPHLFHAMAATFDQSPEVYSSSDLPEVYHQSRPQPEHHQPWSPQHTVASTYSSNTQPKPEDAQYYDHNSSVVGHNGTPYPPAPSEKKSKKIVCGCSLVVLVLSLIIAALSAAVIGLAAGTGISTKNYNDANAKLDALRISYSSLQDAATTAAADSSTAGSQTATSSAASSSETGDVTRTESDITNGCSDAKDKTTGTTYDSNFYANTTYTMYCSKNAPNDPLFSLFTADFSGCMEACTAWNGYSSTNGTCKGVSFIPGWSSVPSAATANTPGDCYLKPGPQSRTKLDDAVDCHAAIAD</sequence>
<organism evidence="3 4">
    <name type="scientific">Neonectria ditissima</name>
    <dbReference type="NCBI Taxonomy" id="78410"/>
    <lineage>
        <taxon>Eukaryota</taxon>
        <taxon>Fungi</taxon>
        <taxon>Dikarya</taxon>
        <taxon>Ascomycota</taxon>
        <taxon>Pezizomycotina</taxon>
        <taxon>Sordariomycetes</taxon>
        <taxon>Hypocreomycetidae</taxon>
        <taxon>Hypocreales</taxon>
        <taxon>Nectriaceae</taxon>
        <taxon>Neonectria</taxon>
    </lineage>
</organism>
<reference evidence="3 4" key="1">
    <citation type="submission" date="2015-09" db="EMBL/GenBank/DDBJ databases">
        <title>Draft genome of a European isolate of the apple canker pathogen Neonectria ditissima.</title>
        <authorList>
            <person name="Gomez-Cortecero A."/>
            <person name="Harrison R.J."/>
            <person name="Armitage A.D."/>
        </authorList>
    </citation>
    <scope>NUCLEOTIDE SEQUENCE [LARGE SCALE GENOMIC DNA]</scope>
    <source>
        <strain evidence="3 4">R09/05</strain>
    </source>
</reference>
<feature type="compositionally biased region" description="Polar residues" evidence="1">
    <location>
        <begin position="383"/>
        <end position="399"/>
    </location>
</feature>
<dbReference type="SUPFAM" id="SSF69118">
    <property type="entry name" value="AhpD-like"/>
    <property type="match status" value="1"/>
</dbReference>
<dbReference type="InterPro" id="IPR029032">
    <property type="entry name" value="AhpD-like"/>
</dbReference>
<dbReference type="EMBL" id="LKCW01000097">
    <property type="protein sequence ID" value="KPM39813.1"/>
    <property type="molecule type" value="Genomic_DNA"/>
</dbReference>
<evidence type="ECO:0008006" key="5">
    <source>
        <dbReference type="Google" id="ProtNLM"/>
    </source>
</evidence>
<feature type="region of interest" description="Disordered" evidence="1">
    <location>
        <begin position="364"/>
        <end position="405"/>
    </location>
</feature>
<name>A0A0P7AZ92_9HYPO</name>
<comment type="caution">
    <text evidence="3">The sequence shown here is derived from an EMBL/GenBank/DDBJ whole genome shotgun (WGS) entry which is preliminary data.</text>
</comment>
<dbReference type="OrthoDB" id="5537330at2759"/>
<proteinExistence type="predicted"/>
<dbReference type="InterPro" id="IPR052999">
    <property type="entry name" value="PTS1_Protein"/>
</dbReference>
<accession>A0A0P7AZ92</accession>
<evidence type="ECO:0000313" key="4">
    <source>
        <dbReference type="Proteomes" id="UP000050424"/>
    </source>
</evidence>
<protein>
    <recommendedName>
        <fullName evidence="5">Carboxymuconolactone decarboxylase-like domain-containing protein</fullName>
    </recommendedName>
</protein>
<gene>
    <name evidence="3" type="ORF">AK830_g6728</name>
</gene>
<keyword evidence="4" id="KW-1185">Reference proteome</keyword>
<feature type="region of interest" description="Disordered" evidence="1">
    <location>
        <begin position="497"/>
        <end position="529"/>
    </location>
</feature>
<dbReference type="Proteomes" id="UP000050424">
    <property type="component" value="Unassembled WGS sequence"/>
</dbReference>
<keyword evidence="2" id="KW-1133">Transmembrane helix</keyword>
<evidence type="ECO:0000313" key="3">
    <source>
        <dbReference type="EMBL" id="KPM39813.1"/>
    </source>
</evidence>
<keyword evidence="2" id="KW-0472">Membrane</keyword>
<dbReference type="AlphaFoldDB" id="A0A0P7AZ92"/>
<feature type="compositionally biased region" description="Low complexity" evidence="1">
    <location>
        <begin position="497"/>
        <end position="513"/>
    </location>
</feature>
<evidence type="ECO:0000256" key="1">
    <source>
        <dbReference type="SAM" id="MobiDB-lite"/>
    </source>
</evidence>
<keyword evidence="2" id="KW-0812">Transmembrane</keyword>
<feature type="transmembrane region" description="Helical" evidence="2">
    <location>
        <begin position="439"/>
        <end position="460"/>
    </location>
</feature>